<dbReference type="Proteomes" id="UP000215144">
    <property type="component" value="Chromosome 1"/>
</dbReference>
<keyword evidence="5 8" id="KW-0812">Transmembrane</keyword>
<evidence type="ECO:0000256" key="1">
    <source>
        <dbReference type="ARBA" id="ARBA00004651"/>
    </source>
</evidence>
<dbReference type="OrthoDB" id="9811721at2"/>
<keyword evidence="4" id="KW-1003">Cell membrane</keyword>
<evidence type="ECO:0000313" key="9">
    <source>
        <dbReference type="EMBL" id="SNV36304.1"/>
    </source>
</evidence>
<feature type="transmembrane region" description="Helical" evidence="8">
    <location>
        <begin position="305"/>
        <end position="328"/>
    </location>
</feature>
<name>A0A239WRP0_STRAI</name>
<feature type="transmembrane region" description="Helical" evidence="8">
    <location>
        <begin position="92"/>
        <end position="113"/>
    </location>
</feature>
<feature type="transmembrane region" description="Helical" evidence="8">
    <location>
        <begin position="119"/>
        <end position="141"/>
    </location>
</feature>
<evidence type="ECO:0000256" key="5">
    <source>
        <dbReference type="ARBA" id="ARBA00022692"/>
    </source>
</evidence>
<dbReference type="GO" id="GO:0033214">
    <property type="term" value="P:siderophore-iron import into cell"/>
    <property type="evidence" value="ECO:0007669"/>
    <property type="project" value="TreeGrafter"/>
</dbReference>
<evidence type="ECO:0000313" key="10">
    <source>
        <dbReference type="Proteomes" id="UP000215144"/>
    </source>
</evidence>
<organism evidence="9 10">
    <name type="scientific">Streptococcus acidominimus</name>
    <dbReference type="NCBI Taxonomy" id="1326"/>
    <lineage>
        <taxon>Bacteria</taxon>
        <taxon>Bacillati</taxon>
        <taxon>Bacillota</taxon>
        <taxon>Bacilli</taxon>
        <taxon>Lactobacillales</taxon>
        <taxon>Streptococcaceae</taxon>
        <taxon>Streptococcus</taxon>
    </lineage>
</organism>
<feature type="transmembrane region" description="Helical" evidence="8">
    <location>
        <begin position="56"/>
        <end position="80"/>
    </location>
</feature>
<dbReference type="Gene3D" id="1.10.3470.10">
    <property type="entry name" value="ABC transporter involved in vitamin B12 uptake, BtuC"/>
    <property type="match status" value="1"/>
</dbReference>
<feature type="transmembrane region" description="Helical" evidence="8">
    <location>
        <begin position="195"/>
        <end position="214"/>
    </location>
</feature>
<evidence type="ECO:0000256" key="7">
    <source>
        <dbReference type="ARBA" id="ARBA00023136"/>
    </source>
</evidence>
<dbReference type="GO" id="GO:0005886">
    <property type="term" value="C:plasma membrane"/>
    <property type="evidence" value="ECO:0007669"/>
    <property type="project" value="UniProtKB-SubCell"/>
</dbReference>
<dbReference type="GO" id="GO:0022857">
    <property type="term" value="F:transmembrane transporter activity"/>
    <property type="evidence" value="ECO:0007669"/>
    <property type="project" value="InterPro"/>
</dbReference>
<dbReference type="EMBL" id="LT906454">
    <property type="protein sequence ID" value="SNV36304.1"/>
    <property type="molecule type" value="Genomic_DNA"/>
</dbReference>
<evidence type="ECO:0000256" key="2">
    <source>
        <dbReference type="ARBA" id="ARBA00007935"/>
    </source>
</evidence>
<evidence type="ECO:0000256" key="3">
    <source>
        <dbReference type="ARBA" id="ARBA00022448"/>
    </source>
</evidence>
<dbReference type="SUPFAM" id="SSF81345">
    <property type="entry name" value="ABC transporter involved in vitamin B12 uptake, BtuC"/>
    <property type="match status" value="1"/>
</dbReference>
<dbReference type="InterPro" id="IPR000522">
    <property type="entry name" value="ABC_transptr_permease_BtuC"/>
</dbReference>
<dbReference type="Pfam" id="PF01032">
    <property type="entry name" value="FecCD"/>
    <property type="match status" value="1"/>
</dbReference>
<evidence type="ECO:0000256" key="8">
    <source>
        <dbReference type="SAM" id="Phobius"/>
    </source>
</evidence>
<dbReference type="PANTHER" id="PTHR30472:SF24">
    <property type="entry name" value="FERRIC ENTEROBACTIN TRANSPORT SYSTEM PERMEASE PROTEIN FEPG"/>
    <property type="match status" value="1"/>
</dbReference>
<sequence>MRQTTIKTSYIWLLLFLSLSLAILASLSVGYANTSLIDLWELLQGNASSTTQFIMMTIRLPRIIACLLGGGSLALAGLLLQNLTKNPLADSGILGVNAGAGLFISLLIGFVNLSDLQAIIAMPFAAMIGGTVTIFVVYWISRKKNHGISPTRLVITGVGMSSMISGMMITILSSLSELKINLIIEWLSGKITTPSWNMLSLFGVIMICLWGLTYSQSQSLNIMSLNEQSALALGLNLQQQRLIIMMLATALASLSVVIVGNMTFIGLISGHITKKVLGNDYHFSIPASLLVGMLLLLISDTIGRVLLVGTGIPTGIVVTLIGAPYFLYLMLKTDR</sequence>
<keyword evidence="3" id="KW-0813">Transport</keyword>
<feature type="transmembrane region" description="Helical" evidence="8">
    <location>
        <begin position="281"/>
        <end position="298"/>
    </location>
</feature>
<reference evidence="9 10" key="1">
    <citation type="submission" date="2017-06" db="EMBL/GenBank/DDBJ databases">
        <authorList>
            <consortium name="Pathogen Informatics"/>
        </authorList>
    </citation>
    <scope>NUCLEOTIDE SEQUENCE [LARGE SCALE GENOMIC DNA]</scope>
    <source>
        <strain evidence="9 10">NCTC11291</strain>
    </source>
</reference>
<gene>
    <name evidence="9" type="primary">yfhA</name>
    <name evidence="9" type="ORF">SAMEA4504048_00577</name>
</gene>
<feature type="transmembrane region" description="Helical" evidence="8">
    <location>
        <begin position="153"/>
        <end position="175"/>
    </location>
</feature>
<feature type="transmembrane region" description="Helical" evidence="8">
    <location>
        <begin position="242"/>
        <end position="269"/>
    </location>
</feature>
<keyword evidence="7 8" id="KW-0472">Membrane</keyword>
<comment type="similarity">
    <text evidence="2">Belongs to the binding-protein-dependent transport system permease family. FecCD subfamily.</text>
</comment>
<comment type="subcellular location">
    <subcellularLocation>
        <location evidence="1">Cell membrane</location>
        <topology evidence="1">Multi-pass membrane protein</topology>
    </subcellularLocation>
</comment>
<dbReference type="KEGG" id="saco:SAME_00577"/>
<evidence type="ECO:0000256" key="4">
    <source>
        <dbReference type="ARBA" id="ARBA00022475"/>
    </source>
</evidence>
<dbReference type="FunFam" id="1.10.3470.10:FF:000001">
    <property type="entry name" value="Vitamin B12 ABC transporter permease BtuC"/>
    <property type="match status" value="1"/>
</dbReference>
<dbReference type="AlphaFoldDB" id="A0A239WRP0"/>
<proteinExistence type="inferred from homology"/>
<dbReference type="InterPro" id="IPR037294">
    <property type="entry name" value="ABC_BtuC-like"/>
</dbReference>
<dbReference type="CDD" id="cd06550">
    <property type="entry name" value="TM_ABC_iron-siderophores_like"/>
    <property type="match status" value="1"/>
</dbReference>
<keyword evidence="6 8" id="KW-1133">Transmembrane helix</keyword>
<dbReference type="RefSeq" id="WP_095121938.1">
    <property type="nucleotide sequence ID" value="NZ_LT906454.1"/>
</dbReference>
<evidence type="ECO:0000256" key="6">
    <source>
        <dbReference type="ARBA" id="ARBA00022989"/>
    </source>
</evidence>
<accession>A0A239WRP0</accession>
<dbReference type="PANTHER" id="PTHR30472">
    <property type="entry name" value="FERRIC ENTEROBACTIN TRANSPORT SYSTEM PERMEASE PROTEIN"/>
    <property type="match status" value="1"/>
</dbReference>
<protein>
    <submittedName>
        <fullName evidence="9">Iron compound ABC transporter permease</fullName>
    </submittedName>
</protein>